<dbReference type="InterPro" id="IPR021517">
    <property type="entry name" value="DUF3180"/>
</dbReference>
<reference evidence="2 3" key="1">
    <citation type="submission" date="2022-06" db="EMBL/GenBank/DDBJ databases">
        <title>Genomic Encyclopedia of Archaeal and Bacterial Type Strains, Phase II (KMG-II): from individual species to whole genera.</title>
        <authorList>
            <person name="Goeker M."/>
        </authorList>
    </citation>
    <scope>NUCLEOTIDE SEQUENCE [LARGE SCALE GENOMIC DNA]</scope>
    <source>
        <strain evidence="2 3">DSM 45037</strain>
    </source>
</reference>
<comment type="caution">
    <text evidence="2">The sequence shown here is derived from an EMBL/GenBank/DDBJ whole genome shotgun (WGS) entry which is preliminary data.</text>
</comment>
<name>A0ABT1H365_9NOCA</name>
<keyword evidence="1" id="KW-0472">Membrane</keyword>
<evidence type="ECO:0008006" key="4">
    <source>
        <dbReference type="Google" id="ProtNLM"/>
    </source>
</evidence>
<dbReference type="EMBL" id="JAMTCG010000005">
    <property type="protein sequence ID" value="MCP2161670.1"/>
    <property type="molecule type" value="Genomic_DNA"/>
</dbReference>
<keyword evidence="1" id="KW-1133">Transmembrane helix</keyword>
<organism evidence="2 3">
    <name type="scientific">Williamsia serinedens</name>
    <dbReference type="NCBI Taxonomy" id="391736"/>
    <lineage>
        <taxon>Bacteria</taxon>
        <taxon>Bacillati</taxon>
        <taxon>Actinomycetota</taxon>
        <taxon>Actinomycetes</taxon>
        <taxon>Mycobacteriales</taxon>
        <taxon>Nocardiaceae</taxon>
        <taxon>Williamsia</taxon>
    </lineage>
</organism>
<sequence>MTRGDRRRPRRDDPEQEGLAPTRVRDLLGVAAVTAVVVWLLVRVSYGQLPPLPLLAGIVLYALAALEAVIAVIVRSRVSSSQVGRASGQLHPLTAARVLALAKASALLGALAVGVWAGMGIYLLSLSESSAADHDRPAAIVGLVGGVLLAAAALWLEYCCRTPDDPEDAAGASPSGT</sequence>
<dbReference type="Proteomes" id="UP001205740">
    <property type="component" value="Unassembled WGS sequence"/>
</dbReference>
<protein>
    <recommendedName>
        <fullName evidence="4">DUF3180 domain-containing protein</fullName>
    </recommendedName>
</protein>
<accession>A0ABT1H365</accession>
<feature type="transmembrane region" description="Helical" evidence="1">
    <location>
        <begin position="137"/>
        <end position="156"/>
    </location>
</feature>
<evidence type="ECO:0000313" key="3">
    <source>
        <dbReference type="Proteomes" id="UP001205740"/>
    </source>
</evidence>
<gene>
    <name evidence="2" type="ORF">LX12_002869</name>
</gene>
<dbReference type="RefSeq" id="WP_253655257.1">
    <property type="nucleotide sequence ID" value="NZ_BAAAOE010000001.1"/>
</dbReference>
<feature type="transmembrane region" description="Helical" evidence="1">
    <location>
        <begin position="52"/>
        <end position="74"/>
    </location>
</feature>
<dbReference type="Pfam" id="PF11377">
    <property type="entry name" value="DUF3180"/>
    <property type="match status" value="1"/>
</dbReference>
<keyword evidence="1" id="KW-0812">Transmembrane</keyword>
<evidence type="ECO:0000313" key="2">
    <source>
        <dbReference type="EMBL" id="MCP2161670.1"/>
    </source>
</evidence>
<keyword evidence="3" id="KW-1185">Reference proteome</keyword>
<feature type="transmembrane region" description="Helical" evidence="1">
    <location>
        <begin position="27"/>
        <end position="46"/>
    </location>
</feature>
<evidence type="ECO:0000256" key="1">
    <source>
        <dbReference type="SAM" id="Phobius"/>
    </source>
</evidence>
<proteinExistence type="predicted"/>
<feature type="transmembrane region" description="Helical" evidence="1">
    <location>
        <begin position="95"/>
        <end position="117"/>
    </location>
</feature>